<organism evidence="2 3">
    <name type="scientific">Musa troglodytarum</name>
    <name type="common">fe'i banana</name>
    <dbReference type="NCBI Taxonomy" id="320322"/>
    <lineage>
        <taxon>Eukaryota</taxon>
        <taxon>Viridiplantae</taxon>
        <taxon>Streptophyta</taxon>
        <taxon>Embryophyta</taxon>
        <taxon>Tracheophyta</taxon>
        <taxon>Spermatophyta</taxon>
        <taxon>Magnoliopsida</taxon>
        <taxon>Liliopsida</taxon>
        <taxon>Zingiberales</taxon>
        <taxon>Musaceae</taxon>
        <taxon>Musa</taxon>
    </lineage>
</organism>
<accession>A0A9E7EMQ7</accession>
<dbReference type="AlphaFoldDB" id="A0A9E7EMQ7"/>
<feature type="transmembrane region" description="Helical" evidence="1">
    <location>
        <begin position="103"/>
        <end position="126"/>
    </location>
</feature>
<evidence type="ECO:0000313" key="2">
    <source>
        <dbReference type="EMBL" id="URD80349.1"/>
    </source>
</evidence>
<feature type="transmembrane region" description="Helical" evidence="1">
    <location>
        <begin position="24"/>
        <end position="47"/>
    </location>
</feature>
<protein>
    <submittedName>
        <fullName evidence="2">Uncharacterized protein</fullName>
    </submittedName>
</protein>
<keyword evidence="1" id="KW-0812">Transmembrane</keyword>
<feature type="transmembrane region" description="Helical" evidence="1">
    <location>
        <begin position="218"/>
        <end position="241"/>
    </location>
</feature>
<dbReference type="OrthoDB" id="419711at2759"/>
<dbReference type="EMBL" id="CP097503">
    <property type="protein sequence ID" value="URD80347.1"/>
    <property type="molecule type" value="Genomic_DNA"/>
</dbReference>
<proteinExistence type="predicted"/>
<dbReference type="GO" id="GO:0016020">
    <property type="term" value="C:membrane"/>
    <property type="evidence" value="ECO:0007669"/>
    <property type="project" value="TreeGrafter"/>
</dbReference>
<feature type="transmembrane region" description="Helical" evidence="1">
    <location>
        <begin position="188"/>
        <end position="206"/>
    </location>
</feature>
<evidence type="ECO:0000256" key="1">
    <source>
        <dbReference type="SAM" id="Phobius"/>
    </source>
</evidence>
<name>A0A9E7EMQ7_9LILI</name>
<dbReference type="EMBL" id="CP097503">
    <property type="protein sequence ID" value="URD80349.1"/>
    <property type="molecule type" value="Genomic_DNA"/>
</dbReference>
<keyword evidence="3" id="KW-1185">Reference proteome</keyword>
<keyword evidence="1" id="KW-0472">Membrane</keyword>
<feature type="transmembrane region" description="Helical" evidence="1">
    <location>
        <begin position="68"/>
        <end position="91"/>
    </location>
</feature>
<evidence type="ECO:0000313" key="3">
    <source>
        <dbReference type="Proteomes" id="UP001055439"/>
    </source>
</evidence>
<dbReference type="PANTHER" id="PTHR12242:SF6">
    <property type="entry name" value="PROTEIN ROLLING PROTEIN"/>
    <property type="match status" value="1"/>
</dbReference>
<dbReference type="Proteomes" id="UP001055439">
    <property type="component" value="Chromosome 10"/>
</dbReference>
<keyword evidence="1" id="KW-1133">Transmembrane helix</keyword>
<sequence>MEFLRFGAEVAAGEEAATGYWMRWQTLVCALIVVAPAVAAVVVAARAPARPLRAVDLWAPCWAGMHPAWLLAYRGLVFLAMAWLLFQMVLFRGFSAFYFYTQWTFALVIVYFAIATVISAHGCWLYSKRCITPDQEVNRFLNGGFEQNSPMTLPFKTNKNMNVIRLQSYHEQEADEKKAGFWGHAMQLVYQIMGCMHSLNAVFLLLDTFLNNLVALPFYGSCYSLGTSLVLLHGIGTYSMLRIVLVDR</sequence>
<reference evidence="2" key="1">
    <citation type="submission" date="2022-05" db="EMBL/GenBank/DDBJ databases">
        <title>The Musa troglodytarum L. genome provides insights into the mechanism of non-climacteric behaviour and enrichment of carotenoids.</title>
        <authorList>
            <person name="Wang J."/>
        </authorList>
    </citation>
    <scope>NUCLEOTIDE SEQUENCE</scope>
    <source>
        <tissue evidence="2">Leaf</tissue>
    </source>
</reference>
<gene>
    <name evidence="2" type="ORF">MUK42_18692</name>
</gene>
<dbReference type="PANTHER" id="PTHR12242">
    <property type="entry name" value="OS02G0130600 PROTEIN-RELATED"/>
    <property type="match status" value="1"/>
</dbReference>